<dbReference type="InterPro" id="IPR052571">
    <property type="entry name" value="Mt_RNA_Methyltransferase"/>
</dbReference>
<evidence type="ECO:0000256" key="4">
    <source>
        <dbReference type="ARBA" id="ARBA00023004"/>
    </source>
</evidence>
<gene>
    <name evidence="8" type="primary">Mettl17</name>
    <name evidence="8" type="ORF">GTO93_0017989</name>
</gene>
<dbReference type="SUPFAM" id="SSF53335">
    <property type="entry name" value="S-adenosyl-L-methionine-dependent methyltransferases"/>
    <property type="match status" value="1"/>
</dbReference>
<comment type="caution">
    <text evidence="8">The sequence shown here is derived from an EMBL/GenBank/DDBJ whole genome shotgun (WGS) entry which is preliminary data.</text>
</comment>
<accession>A0ABS2XZN3</accession>
<proteinExistence type="predicted"/>
<evidence type="ECO:0000256" key="7">
    <source>
        <dbReference type="ARBA" id="ARBA00045681"/>
    </source>
</evidence>
<dbReference type="Pfam" id="PF09243">
    <property type="entry name" value="Rsm22"/>
    <property type="match status" value="1"/>
</dbReference>
<keyword evidence="9" id="KW-1185">Reference proteome</keyword>
<keyword evidence="3" id="KW-0809">Transit peptide</keyword>
<dbReference type="Proteomes" id="UP001166093">
    <property type="component" value="Unassembled WGS sequence"/>
</dbReference>
<comment type="subcellular location">
    <subcellularLocation>
        <location evidence="1">Mitochondrion</location>
    </subcellularLocation>
</comment>
<dbReference type="PANTHER" id="PTHR13184">
    <property type="entry name" value="37S RIBOSOMAL PROTEIN S22"/>
    <property type="match status" value="1"/>
</dbReference>
<dbReference type="Gene3D" id="3.40.50.150">
    <property type="entry name" value="Vaccinia Virus protein VP39"/>
    <property type="match status" value="1"/>
</dbReference>
<keyword evidence="5" id="KW-0411">Iron-sulfur</keyword>
<dbReference type="PANTHER" id="PTHR13184:SF5">
    <property type="entry name" value="METHYLTRANSFERASE-LIKE PROTEIN 17, MITOCHONDRIAL"/>
    <property type="match status" value="1"/>
</dbReference>
<feature type="non-terminal residue" evidence="8">
    <location>
        <position position="480"/>
    </location>
</feature>
<name>A0ABS2XZN3_POLSP</name>
<evidence type="ECO:0000256" key="3">
    <source>
        <dbReference type="ARBA" id="ARBA00022946"/>
    </source>
</evidence>
<keyword evidence="2" id="KW-0479">Metal-binding</keyword>
<comment type="function">
    <text evidence="7">Mitochondrial ribosome (mitoribosome) assembly factor. Binds at the interface of the head and body domains of the mitochondrial small ribosomal subunit (mt-SSU), occluding the mRNA channel and preventing compaction of the head domain towards the body. Probable inactive methyltransferase: retains the characteristic folding and ability to bind S-adenosyl-L-methionine, but it probably lost its methyltransferase activity.</text>
</comment>
<keyword evidence="6" id="KW-0496">Mitochondrion</keyword>
<reference evidence="8" key="1">
    <citation type="journal article" date="2021" name="Cell">
        <title>Tracing the genetic footprints of vertebrate landing in non-teleost ray-finned fishes.</title>
        <authorList>
            <person name="Bi X."/>
            <person name="Wang K."/>
            <person name="Yang L."/>
            <person name="Pan H."/>
            <person name="Jiang H."/>
            <person name="Wei Q."/>
            <person name="Fang M."/>
            <person name="Yu H."/>
            <person name="Zhu C."/>
            <person name="Cai Y."/>
            <person name="He Y."/>
            <person name="Gan X."/>
            <person name="Zeng H."/>
            <person name="Yu D."/>
            <person name="Zhu Y."/>
            <person name="Jiang H."/>
            <person name="Qiu Q."/>
            <person name="Yang H."/>
            <person name="Zhang Y.E."/>
            <person name="Wang W."/>
            <person name="Zhu M."/>
            <person name="He S."/>
            <person name="Zhang G."/>
        </authorList>
    </citation>
    <scope>NUCLEOTIDE SEQUENCE</scope>
    <source>
        <strain evidence="8">Pddl_001</strain>
    </source>
</reference>
<evidence type="ECO:0000313" key="9">
    <source>
        <dbReference type="Proteomes" id="UP001166093"/>
    </source>
</evidence>
<organism evidence="8 9">
    <name type="scientific">Polyodon spathula</name>
    <name type="common">North American paddlefish</name>
    <name type="synonym">Squalus spathula</name>
    <dbReference type="NCBI Taxonomy" id="7913"/>
    <lineage>
        <taxon>Eukaryota</taxon>
        <taxon>Metazoa</taxon>
        <taxon>Chordata</taxon>
        <taxon>Craniata</taxon>
        <taxon>Vertebrata</taxon>
        <taxon>Euteleostomi</taxon>
        <taxon>Actinopterygii</taxon>
        <taxon>Chondrostei</taxon>
        <taxon>Acipenseriformes</taxon>
        <taxon>Polyodontidae</taxon>
        <taxon>Polyodon</taxon>
    </lineage>
</organism>
<evidence type="ECO:0000256" key="6">
    <source>
        <dbReference type="ARBA" id="ARBA00023128"/>
    </source>
</evidence>
<dbReference type="EMBL" id="JAAWVQ010089738">
    <property type="protein sequence ID" value="MBN3279461.1"/>
    <property type="molecule type" value="Genomic_DNA"/>
</dbReference>
<feature type="non-terminal residue" evidence="8">
    <location>
        <position position="1"/>
    </location>
</feature>
<dbReference type="InterPro" id="IPR015324">
    <property type="entry name" value="Ribosomal_Rsm22-like"/>
</dbReference>
<evidence type="ECO:0000256" key="1">
    <source>
        <dbReference type="ARBA" id="ARBA00004173"/>
    </source>
</evidence>
<evidence type="ECO:0000256" key="5">
    <source>
        <dbReference type="ARBA" id="ARBA00023014"/>
    </source>
</evidence>
<evidence type="ECO:0000313" key="8">
    <source>
        <dbReference type="EMBL" id="MBN3279461.1"/>
    </source>
</evidence>
<protein>
    <submittedName>
        <fullName evidence="8">MET17 protein</fullName>
    </submittedName>
</protein>
<keyword evidence="4" id="KW-0408">Iron</keyword>
<dbReference type="InterPro" id="IPR029063">
    <property type="entry name" value="SAM-dependent_MTases_sf"/>
</dbReference>
<sequence length="480" mass="54757">MPCEGSDWLMSQTFPEVIGGVIRHPACDLYSELPPTDSYSCLSSLIYLQWIHYLALVNYIVAHESQVDNSSEFLNSTPHRRHPGITSLKTVQLPQPLEQAAQVLIHQAPGSQLAERAQSLCNFLWSRKRAVGDRAIQERAVELEKRIREREQQRAEGPLEQSRLEEKVRKQVLSELRKTTYHWKPLRYNEELSLIYLAARLDGGYAAVSRALHEIKKRVPDFAPQTLLDFGSGTGTVAWAAHTMWGQSLREYVCVDSSASMNKLADLLLRGGSETEDPHIRGVYFRQFLPVSPKVQFDLVVSAFSLSELPSASERLSSIQTLWRKTSDFLVLIENGTKEGHSILMEARDIILKGEDKVTHDPRRGSVFAPCPHDAPCPKLSEKIQLPCNFPQAYRPLQLRWNTDRSFEKFSFVILQRGSGDETKQWHRIVQPVLRRVKHVHCHLCCANGTLQHVVVTTSKHTRYKIKPRLLYRCVCKAFC</sequence>
<evidence type="ECO:0000256" key="2">
    <source>
        <dbReference type="ARBA" id="ARBA00022723"/>
    </source>
</evidence>